<dbReference type="OrthoDB" id="2157530at2759"/>
<dbReference type="AlphaFoldDB" id="A0A6A6AMZ4"/>
<feature type="non-terminal residue" evidence="1">
    <location>
        <position position="1"/>
    </location>
</feature>
<protein>
    <submittedName>
        <fullName evidence="1">Uncharacterized protein</fullName>
    </submittedName>
</protein>
<gene>
    <name evidence="1" type="ORF">P153DRAFT_272186</name>
</gene>
<dbReference type="EMBL" id="ML977500">
    <property type="protein sequence ID" value="KAF2132553.1"/>
    <property type="molecule type" value="Genomic_DNA"/>
</dbReference>
<keyword evidence="2" id="KW-1185">Reference proteome</keyword>
<feature type="non-terminal residue" evidence="1">
    <location>
        <position position="62"/>
    </location>
</feature>
<proteinExistence type="predicted"/>
<sequence length="62" mass="6972">VAGLFGINIPFILDHLGGDEYRMVGVAYLPGHRLGHDFIENAEPGTDWKDFLQTGQLERFNI</sequence>
<dbReference type="GeneID" id="54403346"/>
<reference evidence="1" key="1">
    <citation type="journal article" date="2020" name="Stud. Mycol.">
        <title>101 Dothideomycetes genomes: a test case for predicting lifestyles and emergence of pathogens.</title>
        <authorList>
            <person name="Haridas S."/>
            <person name="Albert R."/>
            <person name="Binder M."/>
            <person name="Bloem J."/>
            <person name="Labutti K."/>
            <person name="Salamov A."/>
            <person name="Andreopoulos B."/>
            <person name="Baker S."/>
            <person name="Barry K."/>
            <person name="Bills G."/>
            <person name="Bluhm B."/>
            <person name="Cannon C."/>
            <person name="Castanera R."/>
            <person name="Culley D."/>
            <person name="Daum C."/>
            <person name="Ezra D."/>
            <person name="Gonzalez J."/>
            <person name="Henrissat B."/>
            <person name="Kuo A."/>
            <person name="Liang C."/>
            <person name="Lipzen A."/>
            <person name="Lutzoni F."/>
            <person name="Magnuson J."/>
            <person name="Mondo S."/>
            <person name="Nolan M."/>
            <person name="Ohm R."/>
            <person name="Pangilinan J."/>
            <person name="Park H.-J."/>
            <person name="Ramirez L."/>
            <person name="Alfaro M."/>
            <person name="Sun H."/>
            <person name="Tritt A."/>
            <person name="Yoshinaga Y."/>
            <person name="Zwiers L.-H."/>
            <person name="Turgeon B."/>
            <person name="Goodwin S."/>
            <person name="Spatafora J."/>
            <person name="Crous P."/>
            <person name="Grigoriev I."/>
        </authorList>
    </citation>
    <scope>NUCLEOTIDE SEQUENCE</scope>
    <source>
        <strain evidence="1">CBS 119687</strain>
    </source>
</reference>
<accession>A0A6A6AMZ4</accession>
<name>A0A6A6AMZ4_9PLEO</name>
<evidence type="ECO:0000313" key="2">
    <source>
        <dbReference type="Proteomes" id="UP000799771"/>
    </source>
</evidence>
<organism evidence="1 2">
    <name type="scientific">Dothidotthia symphoricarpi CBS 119687</name>
    <dbReference type="NCBI Taxonomy" id="1392245"/>
    <lineage>
        <taxon>Eukaryota</taxon>
        <taxon>Fungi</taxon>
        <taxon>Dikarya</taxon>
        <taxon>Ascomycota</taxon>
        <taxon>Pezizomycotina</taxon>
        <taxon>Dothideomycetes</taxon>
        <taxon>Pleosporomycetidae</taxon>
        <taxon>Pleosporales</taxon>
        <taxon>Dothidotthiaceae</taxon>
        <taxon>Dothidotthia</taxon>
    </lineage>
</organism>
<dbReference type="RefSeq" id="XP_033526940.1">
    <property type="nucleotide sequence ID" value="XM_033662914.1"/>
</dbReference>
<dbReference type="Proteomes" id="UP000799771">
    <property type="component" value="Unassembled WGS sequence"/>
</dbReference>
<evidence type="ECO:0000313" key="1">
    <source>
        <dbReference type="EMBL" id="KAF2132553.1"/>
    </source>
</evidence>